<gene>
    <name evidence="1" type="primary">Cnig_chr_X.g23282</name>
    <name evidence="1" type="ORF">B9Z55_023282</name>
</gene>
<comment type="caution">
    <text evidence="1">The sequence shown here is derived from an EMBL/GenBank/DDBJ whole genome shotgun (WGS) entry which is preliminary data.</text>
</comment>
<dbReference type="EMBL" id="PDUG01000006">
    <property type="protein sequence ID" value="PIC16815.1"/>
    <property type="molecule type" value="Genomic_DNA"/>
</dbReference>
<evidence type="ECO:0000313" key="1">
    <source>
        <dbReference type="EMBL" id="PIC16815.1"/>
    </source>
</evidence>
<protein>
    <submittedName>
        <fullName evidence="1">Uncharacterized protein</fullName>
    </submittedName>
</protein>
<dbReference type="OrthoDB" id="10306498at2759"/>
<dbReference type="Proteomes" id="UP000230233">
    <property type="component" value="Chromosome X"/>
</dbReference>
<dbReference type="AlphaFoldDB" id="A0A2G5SNW6"/>
<organism evidence="1 2">
    <name type="scientific">Caenorhabditis nigoni</name>
    <dbReference type="NCBI Taxonomy" id="1611254"/>
    <lineage>
        <taxon>Eukaryota</taxon>
        <taxon>Metazoa</taxon>
        <taxon>Ecdysozoa</taxon>
        <taxon>Nematoda</taxon>
        <taxon>Chromadorea</taxon>
        <taxon>Rhabditida</taxon>
        <taxon>Rhabditina</taxon>
        <taxon>Rhabditomorpha</taxon>
        <taxon>Rhabditoidea</taxon>
        <taxon>Rhabditidae</taxon>
        <taxon>Peloderinae</taxon>
        <taxon>Caenorhabditis</taxon>
    </lineage>
</organism>
<name>A0A2G5SNW6_9PELO</name>
<reference evidence="2" key="1">
    <citation type="submission" date="2017-10" db="EMBL/GenBank/DDBJ databases">
        <title>Rapid genome shrinkage in a self-fertile nematode reveals novel sperm competition proteins.</title>
        <authorList>
            <person name="Yin D."/>
            <person name="Schwarz E.M."/>
            <person name="Thomas C.G."/>
            <person name="Felde R.L."/>
            <person name="Korf I.F."/>
            <person name="Cutter A.D."/>
            <person name="Schartner C.M."/>
            <person name="Ralston E.J."/>
            <person name="Meyer B.J."/>
            <person name="Haag E.S."/>
        </authorList>
    </citation>
    <scope>NUCLEOTIDE SEQUENCE [LARGE SCALE GENOMIC DNA]</scope>
    <source>
        <strain evidence="2">JU1422</strain>
    </source>
</reference>
<keyword evidence="2" id="KW-1185">Reference proteome</keyword>
<sequence>MSHEPSVRNLVARELELSKLICRQKKSEMAYVYYSVKLKVNGIFPRDVVEKMDEEFQQHNTMFELTVAEEDDLMEYKRLTVCMSLFTDYMVILDFLAHIDAFVRIFYGL</sequence>
<evidence type="ECO:0000313" key="2">
    <source>
        <dbReference type="Proteomes" id="UP000230233"/>
    </source>
</evidence>
<proteinExistence type="predicted"/>
<accession>A0A2G5SNW6</accession>